<name>A0A178C2J2_9EURO</name>
<evidence type="ECO:0000313" key="2">
    <source>
        <dbReference type="EMBL" id="OAL24138.1"/>
    </source>
</evidence>
<dbReference type="InterPro" id="IPR010730">
    <property type="entry name" value="HET"/>
</dbReference>
<dbReference type="InterPro" id="IPR052895">
    <property type="entry name" value="HetReg/Transcr_Mod"/>
</dbReference>
<dbReference type="OrthoDB" id="2157530at2759"/>
<dbReference type="PANTHER" id="PTHR24148">
    <property type="entry name" value="ANKYRIN REPEAT DOMAIN-CONTAINING PROTEIN 39 HOMOLOG-RELATED"/>
    <property type="match status" value="1"/>
</dbReference>
<dbReference type="Pfam" id="PF06985">
    <property type="entry name" value="HET"/>
    <property type="match status" value="1"/>
</dbReference>
<protein>
    <recommendedName>
        <fullName evidence="1">Heterokaryon incompatibility domain-containing protein</fullName>
    </recommendedName>
</protein>
<proteinExistence type="predicted"/>
<dbReference type="AlphaFoldDB" id="A0A178C2J2"/>
<dbReference type="Proteomes" id="UP000185904">
    <property type="component" value="Unassembled WGS sequence"/>
</dbReference>
<accession>A0A178C2J2</accession>
<feature type="domain" description="Heterokaryon incompatibility" evidence="1">
    <location>
        <begin position="1"/>
        <end position="99"/>
    </location>
</feature>
<evidence type="ECO:0000259" key="1">
    <source>
        <dbReference type="Pfam" id="PF06985"/>
    </source>
</evidence>
<dbReference type="Pfam" id="PF26639">
    <property type="entry name" value="Het-6_barrel"/>
    <property type="match status" value="1"/>
</dbReference>
<dbReference type="EMBL" id="LVCJ01000120">
    <property type="protein sequence ID" value="OAL24138.1"/>
    <property type="molecule type" value="Genomic_DNA"/>
</dbReference>
<sequence length="519" mass="58414">MAQIYGQAHLVIAWLGKPAEDTRLAFRLLEVFAALSSEPDGVVEGSEAQRHLLILEELVQELCLDHPFQVFADLTNAAWRGAFALVERPWFTRLWVVQEVALSSNLSIRCGKFDTSGDAFCSALRIISMIAFFPPSLDVMNDFNRVLQLTNLRRSIMAGNSQSFLHLAHRLSRWNCTDDRDRLNALVSVAFKGNPLPWFSPNYRTDVGGAYQIFAESYISATGNLDILHFAGDSRTVIVRTADGLQIYNVPYMDDELSVAATWSPDWRIKTRPLPFHSENSVNDSLAFSATHSAADFQLDSSRRILRVRVLLVDEMKVVGLPLLPDLPAIEDSTFKIEGILNIWFALARSVCGRDAEGDQGEDWMHRFAMTLIADGRTAAAPSPGMPRTRAQQIERFRCWAKRLLHVSDQEEDCSEDRLHHYFIPISEGISDACTYGYEAVEVCKYRNFFVTKNGRFGLGPAQTRPGSPIYLIHGLKTPFVLEKASEETCYHLRGECYVDGLMYGAIRESDMDTNIDLL</sequence>
<keyword evidence="3" id="KW-1185">Reference proteome</keyword>
<organism evidence="2 3">
    <name type="scientific">Fonsecaea nubica</name>
    <dbReference type="NCBI Taxonomy" id="856822"/>
    <lineage>
        <taxon>Eukaryota</taxon>
        <taxon>Fungi</taxon>
        <taxon>Dikarya</taxon>
        <taxon>Ascomycota</taxon>
        <taxon>Pezizomycotina</taxon>
        <taxon>Eurotiomycetes</taxon>
        <taxon>Chaetothyriomycetidae</taxon>
        <taxon>Chaetothyriales</taxon>
        <taxon>Herpotrichiellaceae</taxon>
        <taxon>Fonsecaea</taxon>
    </lineage>
</organism>
<dbReference type="RefSeq" id="XP_022495039.1">
    <property type="nucleotide sequence ID" value="XM_022649006.1"/>
</dbReference>
<dbReference type="GeneID" id="34594138"/>
<gene>
    <name evidence="2" type="ORF">AYO20_10750</name>
</gene>
<dbReference type="PANTHER" id="PTHR24148:SF80">
    <property type="entry name" value="HETEROKARYON INCOMPATIBILITY DOMAIN-CONTAINING PROTEIN"/>
    <property type="match status" value="1"/>
</dbReference>
<comment type="caution">
    <text evidence="2">The sequence shown here is derived from an EMBL/GenBank/DDBJ whole genome shotgun (WGS) entry which is preliminary data.</text>
</comment>
<evidence type="ECO:0000313" key="3">
    <source>
        <dbReference type="Proteomes" id="UP000185904"/>
    </source>
</evidence>
<reference evidence="2 3" key="1">
    <citation type="submission" date="2016-03" db="EMBL/GenBank/DDBJ databases">
        <title>The draft genome sequence of Fonsecaea nubica causative agent of cutaneous subcutaneous infection in human host.</title>
        <authorList>
            <person name="Costa F."/>
            <person name="Sybren D.H."/>
            <person name="Raittz R.T."/>
            <person name="Weiss V.A."/>
            <person name="Leao A.C."/>
            <person name="Gomes R."/>
            <person name="De Souza E.M."/>
            <person name="Pedrosa F.O."/>
            <person name="Steffens M.B."/>
            <person name="Bombassaro A."/>
            <person name="Tadra-Sfeir M.Z."/>
            <person name="Moreno L.F."/>
            <person name="Najafzadeh M.J."/>
            <person name="Felipe M.S."/>
            <person name="Teixeira M."/>
            <person name="Sun J."/>
            <person name="Xi L."/>
            <person name="Castro M.A."/>
            <person name="Vicente V.A."/>
        </authorList>
    </citation>
    <scope>NUCLEOTIDE SEQUENCE [LARGE SCALE GENOMIC DNA]</scope>
    <source>
        <strain evidence="2 3">CBS 269.64</strain>
    </source>
</reference>